<reference evidence="2 3" key="1">
    <citation type="submission" date="2018-07" db="EMBL/GenBank/DDBJ databases">
        <title>Comparative genomes isolates from brazilian mangrove.</title>
        <authorList>
            <person name="De Araujo J.E."/>
            <person name="Taketani R.G."/>
            <person name="Silva M.C.P."/>
            <person name="Lourenco M.V."/>
            <person name="Oliveira V.M."/>
            <person name="Andreote F.D."/>
        </authorList>
    </citation>
    <scope>NUCLEOTIDE SEQUENCE [LARGE SCALE GENOMIC DNA]</scope>
    <source>
        <strain evidence="2 3">HEX PRIS-MGV</strain>
    </source>
</reference>
<keyword evidence="1" id="KW-0472">Membrane</keyword>
<feature type="transmembrane region" description="Helical" evidence="1">
    <location>
        <begin position="18"/>
        <end position="37"/>
    </location>
</feature>
<proteinExistence type="predicted"/>
<accession>A0A368KRJ1</accession>
<organism evidence="2 3">
    <name type="scientific">Bremerella cremea</name>
    <dbReference type="NCBI Taxonomy" id="1031537"/>
    <lineage>
        <taxon>Bacteria</taxon>
        <taxon>Pseudomonadati</taxon>
        <taxon>Planctomycetota</taxon>
        <taxon>Planctomycetia</taxon>
        <taxon>Pirellulales</taxon>
        <taxon>Pirellulaceae</taxon>
        <taxon>Bremerella</taxon>
    </lineage>
</organism>
<evidence type="ECO:0000313" key="3">
    <source>
        <dbReference type="Proteomes" id="UP000253562"/>
    </source>
</evidence>
<evidence type="ECO:0000256" key="1">
    <source>
        <dbReference type="SAM" id="Phobius"/>
    </source>
</evidence>
<gene>
    <name evidence="2" type="ORF">DTL42_12915</name>
</gene>
<keyword evidence="1" id="KW-0812">Transmembrane</keyword>
<dbReference type="AlphaFoldDB" id="A0A368KRJ1"/>
<evidence type="ECO:0000313" key="2">
    <source>
        <dbReference type="EMBL" id="RCS49421.1"/>
    </source>
</evidence>
<sequence>MTGNASTQPRSRKFSLRLLMGVIALCAVVLGVWRAFFIPHPAHQFSEYQRAPYTTAYQYQAGPNTITIRSIARNRYDGTVHLISTGGLSSQIPDADQLTKCAAWLDVVQIELTPGPKQVEIIESRVFDHESRTLLSEIDRAYGWRVTDSNVLQVYGMGKEVPEKLDVWLRLYSYADDTIYTIGVTPGDEVEIPGGTLHVAEVKEGYSGWSKEQGFFPTSSGGGSGSAVLFDWQGDWRGKPLICTAVTDLGERDQGGEQLLKPEWNGHLIGPATSRCSLELIDHLEIRQAGKDLRFFFDGVKVPPPVGRTFDPPPFLAIIKTDQGETAGVLHELAPLLVHYRVESEANIDRMNAYSSQQFTSFSIPTYDPLRRLGLQLRMWGLSELPLALRVKDAQTQNWKSVADKDVGTYKLTGSHGFISLIRVAHTLAEIDAIEVTVNAP</sequence>
<dbReference type="RefSeq" id="WP_114369134.1">
    <property type="nucleotide sequence ID" value="NZ_QPEX01000024.1"/>
</dbReference>
<dbReference type="OrthoDB" id="219918at2"/>
<dbReference type="Proteomes" id="UP000253562">
    <property type="component" value="Unassembled WGS sequence"/>
</dbReference>
<comment type="caution">
    <text evidence="2">The sequence shown here is derived from an EMBL/GenBank/DDBJ whole genome shotgun (WGS) entry which is preliminary data.</text>
</comment>
<keyword evidence="1" id="KW-1133">Transmembrane helix</keyword>
<dbReference type="EMBL" id="QPEX01000024">
    <property type="protein sequence ID" value="RCS49421.1"/>
    <property type="molecule type" value="Genomic_DNA"/>
</dbReference>
<protein>
    <submittedName>
        <fullName evidence="2">Uncharacterized protein</fullName>
    </submittedName>
</protein>
<name>A0A368KRJ1_9BACT</name>